<feature type="domain" description="Peptidase S9 prolyl oligopeptidase catalytic" evidence="2">
    <location>
        <begin position="818"/>
        <end position="995"/>
    </location>
</feature>
<keyword evidence="4" id="KW-1185">Reference proteome</keyword>
<dbReference type="SUPFAM" id="SSF82171">
    <property type="entry name" value="DPP6 N-terminal domain-like"/>
    <property type="match status" value="1"/>
</dbReference>
<organism evidence="3 4">
    <name type="scientific">Undibacterium hunanense</name>
    <dbReference type="NCBI Taxonomy" id="2762292"/>
    <lineage>
        <taxon>Bacteria</taxon>
        <taxon>Pseudomonadati</taxon>
        <taxon>Pseudomonadota</taxon>
        <taxon>Betaproteobacteria</taxon>
        <taxon>Burkholderiales</taxon>
        <taxon>Oxalobacteraceae</taxon>
        <taxon>Undibacterium</taxon>
    </lineage>
</organism>
<dbReference type="EMBL" id="JACOGF010000007">
    <property type="protein sequence ID" value="MBC3918855.1"/>
    <property type="molecule type" value="Genomic_DNA"/>
</dbReference>
<evidence type="ECO:0000313" key="3">
    <source>
        <dbReference type="EMBL" id="MBC3918855.1"/>
    </source>
</evidence>
<dbReference type="Pfam" id="PF00326">
    <property type="entry name" value="Peptidase_S9"/>
    <property type="match status" value="1"/>
</dbReference>
<keyword evidence="1" id="KW-0378">Hydrolase</keyword>
<protein>
    <submittedName>
        <fullName evidence="3">S9 family peptidase</fullName>
    </submittedName>
</protein>
<proteinExistence type="predicted"/>
<name>A0ABR6ZTJ1_9BURK</name>
<sequence length="1030" mass="114914">MNIVHPRFLPFSDMPSIPSSTRQLCAIALLIGLSFGMHTPTVHAAALQAEATAGSAIPVSAKKIITHDVYANWRSIQGNVISRDGNWAAYALVGQESDGEVVVKNLKDGREWRAPRGTAPVFSADGRYVAFAVAATRVELDKAKKEKKKGDELPKSGLGIMDLATGKIEHIERVKRFAWPEEGGNFLAVLLDAPKEVKKDAKKEAEAASKDDEYADDDQQAAATGTATAAAAAARKKESGTEFLLIDVANAKRTSYKDVADFTWSKNGELLAFNVLTKDATKEGAREGIYLVSPQETTARYIMAGAGSYKHLRFDEAGRQLAFVSNRDDLAKKRAEADKAGKKNADADKSDKADKDITAFNLYYWRAGDTEAKAIVTVDTAGLPAGWLPSEHASLSFSKDGQRLFFGTAELAKADPKDAPEPFKVDLWHWKDPELQSMQKVKAEKEKQRSYKAVFHIGEQRFVQLANKTIPNVLVNDNPRFAMGASDVPYKMQQSWDALYHDAYAVDLQTGQARLLVQKLRYVPSLSPGGKYVLAFDANNSIWFSWSTADGSKTNLTGKIKARFEDAKRDTPEVKDAYGFAGWTEDDASVVLYDQFDLWEVNPQNQSSRNLTAGYGRKHSLELRYVPVDMEKKPPADEPSPVAEAKALPTDSWILAATNETNRSTGYYQQNPKSGEPVKLIHADKMIAGLIKAKNADKVLFTQQSFTEFPDLWSSNLALQNPQKISNANPQQAQFNWGKQEMIEYTSLDGKKLKALLAKPENFDPAKKYPMMVYIYENMSDNLHRYVPPAPSQNINVTRYLSNGYIVLRPDIVYKTGHPGKSAYNAVIPAVQKVLAQGYVDPKRVGIQGHSWGAYQINYLITQTNMFRAVEAGASMANMISGYGGIRWGTGMSRAFQYEKQQSRMGGAPWNKTAEYIENSPIFHIEKVQTPYLTIHNDDDDAVPWYQAIEFFTALRQLGKEAYWFNFNGEKHGLKERDNMKYYTVHMAEFFDHYLLGSPRPEWMDKPVPYLERGKRDVMGQFKPLGAKAE</sequence>
<reference evidence="3 4" key="1">
    <citation type="submission" date="2020-08" db="EMBL/GenBank/DDBJ databases">
        <title>Novel species isolated from subtropical streams in China.</title>
        <authorList>
            <person name="Lu H."/>
        </authorList>
    </citation>
    <scope>NUCLEOTIDE SEQUENCE [LARGE SCALE GENOMIC DNA]</scope>
    <source>
        <strain evidence="3 4">CY18W</strain>
    </source>
</reference>
<accession>A0ABR6ZTJ1</accession>
<dbReference type="Proteomes" id="UP000650424">
    <property type="component" value="Unassembled WGS sequence"/>
</dbReference>
<dbReference type="Gene3D" id="3.40.50.1820">
    <property type="entry name" value="alpha/beta hydrolase"/>
    <property type="match status" value="1"/>
</dbReference>
<dbReference type="InterPro" id="IPR011042">
    <property type="entry name" value="6-blade_b-propeller_TolB-like"/>
</dbReference>
<evidence type="ECO:0000256" key="1">
    <source>
        <dbReference type="ARBA" id="ARBA00022801"/>
    </source>
</evidence>
<gene>
    <name evidence="3" type="ORF">H8L32_15290</name>
</gene>
<dbReference type="InterPro" id="IPR029058">
    <property type="entry name" value="AB_hydrolase_fold"/>
</dbReference>
<dbReference type="Gene3D" id="2.120.10.30">
    <property type="entry name" value="TolB, C-terminal domain"/>
    <property type="match status" value="2"/>
</dbReference>
<evidence type="ECO:0000259" key="2">
    <source>
        <dbReference type="Pfam" id="PF00326"/>
    </source>
</evidence>
<dbReference type="PANTHER" id="PTHR42776:SF27">
    <property type="entry name" value="DIPEPTIDYL PEPTIDASE FAMILY MEMBER 6"/>
    <property type="match status" value="1"/>
</dbReference>
<dbReference type="PANTHER" id="PTHR42776">
    <property type="entry name" value="SERINE PEPTIDASE S9 FAMILY MEMBER"/>
    <property type="match status" value="1"/>
</dbReference>
<dbReference type="RefSeq" id="WP_222619374.1">
    <property type="nucleotide sequence ID" value="NZ_JACOGF010000007.1"/>
</dbReference>
<evidence type="ECO:0000313" key="4">
    <source>
        <dbReference type="Proteomes" id="UP000650424"/>
    </source>
</evidence>
<dbReference type="InterPro" id="IPR001375">
    <property type="entry name" value="Peptidase_S9_cat"/>
</dbReference>
<comment type="caution">
    <text evidence="3">The sequence shown here is derived from an EMBL/GenBank/DDBJ whole genome shotgun (WGS) entry which is preliminary data.</text>
</comment>
<dbReference type="SUPFAM" id="SSF53474">
    <property type="entry name" value="alpha/beta-Hydrolases"/>
    <property type="match status" value="1"/>
</dbReference>